<feature type="binding site" evidence="7">
    <location>
        <position position="202"/>
    </location>
    <ligand>
        <name>Ca(2+)</name>
        <dbReference type="ChEBI" id="CHEBI:29108"/>
        <label>1</label>
    </ligand>
</feature>
<dbReference type="GO" id="GO:0030198">
    <property type="term" value="P:extracellular matrix organization"/>
    <property type="evidence" value="ECO:0007669"/>
    <property type="project" value="TreeGrafter"/>
</dbReference>
<feature type="domain" description="Peptidase metallopeptidase" evidence="9">
    <location>
        <begin position="99"/>
        <end position="268"/>
    </location>
</feature>
<feature type="binding site" evidence="7">
    <location>
        <position position="223"/>
    </location>
    <ligand>
        <name>Zn(2+)</name>
        <dbReference type="ChEBI" id="CHEBI:29105"/>
        <label>2</label>
        <note>catalytic</note>
    </ligand>
</feature>
<dbReference type="InterPro" id="IPR001818">
    <property type="entry name" value="Pept_M10_metallopeptidase"/>
</dbReference>
<dbReference type="InterPro" id="IPR021190">
    <property type="entry name" value="Pept_M10A"/>
</dbReference>
<keyword evidence="7" id="KW-0106">Calcium</keyword>
<dbReference type="InterPro" id="IPR024079">
    <property type="entry name" value="MetalloPept_cat_dom_sf"/>
</dbReference>
<dbReference type="GO" id="GO:0008270">
    <property type="term" value="F:zinc ion binding"/>
    <property type="evidence" value="ECO:0007669"/>
    <property type="project" value="InterPro"/>
</dbReference>
<feature type="binding site" evidence="7">
    <location>
        <position position="176"/>
    </location>
    <ligand>
        <name>Ca(2+)</name>
        <dbReference type="ChEBI" id="CHEBI:29108"/>
        <label>3</label>
    </ligand>
</feature>
<dbReference type="GO" id="GO:0005615">
    <property type="term" value="C:extracellular space"/>
    <property type="evidence" value="ECO:0007669"/>
    <property type="project" value="TreeGrafter"/>
</dbReference>
<evidence type="ECO:0000256" key="1">
    <source>
        <dbReference type="ARBA" id="ARBA00010370"/>
    </source>
</evidence>
<dbReference type="Gene3D" id="3.40.390.10">
    <property type="entry name" value="Collagenase (Catalytic Domain)"/>
    <property type="match status" value="1"/>
</dbReference>
<evidence type="ECO:0000256" key="7">
    <source>
        <dbReference type="PIRSR" id="PIRSR621190-2"/>
    </source>
</evidence>
<keyword evidence="4" id="KW-0378">Hydrolase</keyword>
<evidence type="ECO:0000256" key="4">
    <source>
        <dbReference type="ARBA" id="ARBA00022801"/>
    </source>
</evidence>
<dbReference type="GO" id="GO:0030574">
    <property type="term" value="P:collagen catabolic process"/>
    <property type="evidence" value="ECO:0007669"/>
    <property type="project" value="TreeGrafter"/>
</dbReference>
<feature type="binding site" evidence="7">
    <location>
        <position position="202"/>
    </location>
    <ligand>
        <name>Ca(2+)</name>
        <dbReference type="ChEBI" id="CHEBI:29108"/>
        <label>3</label>
    </ligand>
</feature>
<gene>
    <name evidence="10" type="ORF">MNOR_LOCUS36623</name>
</gene>
<feature type="binding site" evidence="7">
    <location>
        <position position="183"/>
    </location>
    <ligand>
        <name>Zn(2+)</name>
        <dbReference type="ChEBI" id="CHEBI:29105"/>
        <label>1</label>
    </ligand>
</feature>
<dbReference type="PANTHER" id="PTHR10201:SF294">
    <property type="entry name" value="MATRIX METALLOPROTEINASE 16"/>
    <property type="match status" value="1"/>
</dbReference>
<evidence type="ECO:0000256" key="3">
    <source>
        <dbReference type="ARBA" id="ARBA00022723"/>
    </source>
</evidence>
<feature type="compositionally biased region" description="Pro residues" evidence="8">
    <location>
        <begin position="306"/>
        <end position="362"/>
    </location>
</feature>
<feature type="binding site" evidence="7">
    <location>
        <position position="241"/>
    </location>
    <ligand>
        <name>Zn(2+)</name>
        <dbReference type="ChEBI" id="CHEBI:29105"/>
        <label>2</label>
        <note>catalytic</note>
    </ligand>
</feature>
<feature type="binding site" evidence="7">
    <location>
        <position position="158"/>
    </location>
    <ligand>
        <name>Ca(2+)</name>
        <dbReference type="ChEBI" id="CHEBI:29108"/>
        <label>2</label>
    </ligand>
</feature>
<dbReference type="SUPFAM" id="SSF55486">
    <property type="entry name" value="Metalloproteases ('zincins'), catalytic domain"/>
    <property type="match status" value="1"/>
</dbReference>
<dbReference type="GO" id="GO:0006508">
    <property type="term" value="P:proteolysis"/>
    <property type="evidence" value="ECO:0007669"/>
    <property type="project" value="UniProtKB-KW"/>
</dbReference>
<keyword evidence="3 7" id="KW-0479">Metal-binding</keyword>
<evidence type="ECO:0000256" key="8">
    <source>
        <dbReference type="SAM" id="MobiDB-lite"/>
    </source>
</evidence>
<dbReference type="Proteomes" id="UP001497623">
    <property type="component" value="Unassembled WGS sequence"/>
</dbReference>
<feature type="binding site" evidence="7">
    <location>
        <position position="200"/>
    </location>
    <ligand>
        <name>Ca(2+)</name>
        <dbReference type="ChEBI" id="CHEBI:29108"/>
        <label>1</label>
    </ligand>
</feature>
<dbReference type="CDD" id="cd04278">
    <property type="entry name" value="ZnMc_MMP"/>
    <property type="match status" value="1"/>
</dbReference>
<evidence type="ECO:0000256" key="5">
    <source>
        <dbReference type="ARBA" id="ARBA00022833"/>
    </source>
</evidence>
<proteinExistence type="inferred from homology"/>
<accession>A0AAV2SH20</accession>
<feature type="binding site" evidence="7">
    <location>
        <position position="199"/>
    </location>
    <ligand>
        <name>Ca(2+)</name>
        <dbReference type="ChEBI" id="CHEBI:29108"/>
        <label>3</label>
    </ligand>
</feature>
<dbReference type="GO" id="GO:0031012">
    <property type="term" value="C:extracellular matrix"/>
    <property type="evidence" value="ECO:0007669"/>
    <property type="project" value="InterPro"/>
</dbReference>
<feature type="binding site" evidence="7">
    <location>
        <position position="175"/>
    </location>
    <ligand>
        <name>Ca(2+)</name>
        <dbReference type="ChEBI" id="CHEBI:29108"/>
        <label>3</label>
    </ligand>
</feature>
<reference evidence="10 11" key="1">
    <citation type="submission" date="2024-05" db="EMBL/GenBank/DDBJ databases">
        <authorList>
            <person name="Wallberg A."/>
        </authorList>
    </citation>
    <scope>NUCLEOTIDE SEQUENCE [LARGE SCALE GENOMIC DNA]</scope>
</reference>
<dbReference type="PRINTS" id="PR00138">
    <property type="entry name" value="MATRIXIN"/>
</dbReference>
<organism evidence="10 11">
    <name type="scientific">Meganyctiphanes norvegica</name>
    <name type="common">Northern krill</name>
    <name type="synonym">Thysanopoda norvegica</name>
    <dbReference type="NCBI Taxonomy" id="48144"/>
    <lineage>
        <taxon>Eukaryota</taxon>
        <taxon>Metazoa</taxon>
        <taxon>Ecdysozoa</taxon>
        <taxon>Arthropoda</taxon>
        <taxon>Crustacea</taxon>
        <taxon>Multicrustacea</taxon>
        <taxon>Malacostraca</taxon>
        <taxon>Eumalacostraca</taxon>
        <taxon>Eucarida</taxon>
        <taxon>Euphausiacea</taxon>
        <taxon>Euphausiidae</taxon>
        <taxon>Meganyctiphanes</taxon>
    </lineage>
</organism>
<keyword evidence="11" id="KW-1185">Reference proteome</keyword>
<evidence type="ECO:0000259" key="9">
    <source>
        <dbReference type="SMART" id="SM00235"/>
    </source>
</evidence>
<dbReference type="InterPro" id="IPR033739">
    <property type="entry name" value="M10A_MMP"/>
</dbReference>
<evidence type="ECO:0000256" key="2">
    <source>
        <dbReference type="ARBA" id="ARBA00022670"/>
    </source>
</evidence>
<feature type="compositionally biased region" description="Pro residues" evidence="8">
    <location>
        <begin position="277"/>
        <end position="298"/>
    </location>
</feature>
<comment type="cofactor">
    <cofactor evidence="7">
        <name>Ca(2+)</name>
        <dbReference type="ChEBI" id="CHEBI:29108"/>
    </cofactor>
    <text evidence="7">Can bind about 5 Ca(2+) ions per subunit.</text>
</comment>
<evidence type="ECO:0000313" key="11">
    <source>
        <dbReference type="Proteomes" id="UP001497623"/>
    </source>
</evidence>
<keyword evidence="2" id="KW-0645">Protease</keyword>
<evidence type="ECO:0000256" key="6">
    <source>
        <dbReference type="PIRSR" id="PIRSR621190-1"/>
    </source>
</evidence>
<feature type="binding site" evidence="7">
    <location>
        <position position="227"/>
    </location>
    <ligand>
        <name>Zn(2+)</name>
        <dbReference type="ChEBI" id="CHEBI:29105"/>
        <label>2</label>
        <note>catalytic</note>
    </ligand>
</feature>
<dbReference type="PANTHER" id="PTHR10201">
    <property type="entry name" value="MATRIX METALLOPROTEINASE"/>
    <property type="match status" value="1"/>
</dbReference>
<feature type="non-terminal residue" evidence="10">
    <location>
        <position position="1"/>
    </location>
</feature>
<protein>
    <recommendedName>
        <fullName evidence="9">Peptidase metallopeptidase domain-containing protein</fullName>
    </recommendedName>
</protein>
<dbReference type="Pfam" id="PF00413">
    <property type="entry name" value="Peptidase_M10"/>
    <property type="match status" value="1"/>
</dbReference>
<feature type="binding site" evidence="7">
    <location>
        <position position="168"/>
    </location>
    <ligand>
        <name>Zn(2+)</name>
        <dbReference type="ChEBI" id="CHEBI:29105"/>
        <label>1</label>
    </ligand>
</feature>
<feature type="binding site" evidence="7">
    <location>
        <position position="195"/>
    </location>
    <ligand>
        <name>Ca(2+)</name>
        <dbReference type="ChEBI" id="CHEBI:29108"/>
        <label>2</label>
    </ligand>
</feature>
<name>A0AAV2SH20_MEGNR</name>
<dbReference type="AlphaFoldDB" id="A0AAV2SH20"/>
<feature type="active site" evidence="6">
    <location>
        <position position="224"/>
    </location>
</feature>
<dbReference type="GO" id="GO:0004222">
    <property type="term" value="F:metalloendopeptidase activity"/>
    <property type="evidence" value="ECO:0007669"/>
    <property type="project" value="InterPro"/>
</dbReference>
<feature type="binding site" evidence="7">
    <location>
        <position position="197"/>
    </location>
    <ligand>
        <name>Zn(2+)</name>
        <dbReference type="ChEBI" id="CHEBI:29105"/>
        <label>1</label>
    </ligand>
</feature>
<dbReference type="SMART" id="SM00235">
    <property type="entry name" value="ZnMc"/>
    <property type="match status" value="1"/>
</dbReference>
<sequence length="397" mass="45544">KFVILILYPGVIANKDNVLLNSSSDDLVSPHTNLSMIGTHNLPDQSKHVIRSDNFEERTNTSDNYTAKRNSSWCGFRDDMHPFLHNATTERRHKRYILQGNKWENKHLTWALRKEPSNQRLLDVTMIRSILTKAFKLWQGNSGLTFQEVNASSTDHVDINIDFVTKDHGDPYPFDGKGQTMVHAFYPGSGEISGDLHFDDDEIFALHSESDYDRVSLYFAAVHEIGHSLGLRHSDDNTALMAPFYQDWEEGFTLPEDDRNAIQALYGPPNLEYVQPTYPPRTYPPRTYPPSTYPPRTYPPRTYTPRPYPPRTYPPSTYPPRTYPPSPYPPRTNPPRTYPPRTYPPRPYPPITYPPRTFPPRTYPQGRAEGEAGGTVAPRPNSSRMPRELLLKKSLTL</sequence>
<feature type="binding site" evidence="7">
    <location>
        <position position="170"/>
    </location>
    <ligand>
        <name>Zn(2+)</name>
        <dbReference type="ChEBI" id="CHEBI:29105"/>
        <label>1</label>
    </ligand>
</feature>
<keyword evidence="5 7" id="KW-0862">Zinc</keyword>
<dbReference type="EMBL" id="CAXKWB010068002">
    <property type="protein sequence ID" value="CAL4191696.1"/>
    <property type="molecule type" value="Genomic_DNA"/>
</dbReference>
<feature type="region of interest" description="Disordered" evidence="8">
    <location>
        <begin position="270"/>
        <end position="397"/>
    </location>
</feature>
<evidence type="ECO:0000313" key="10">
    <source>
        <dbReference type="EMBL" id="CAL4191696.1"/>
    </source>
</evidence>
<comment type="caution">
    <text evidence="10">The sequence shown here is derived from an EMBL/GenBank/DDBJ whole genome shotgun (WGS) entry which is preliminary data.</text>
</comment>
<dbReference type="InterPro" id="IPR006026">
    <property type="entry name" value="Peptidase_Metallo"/>
</dbReference>
<feature type="binding site" evidence="7">
    <location>
        <position position="233"/>
    </location>
    <ligand>
        <name>Zn(2+)</name>
        <dbReference type="ChEBI" id="CHEBI:29105"/>
        <label>2</label>
        <note>catalytic</note>
    </ligand>
</feature>
<comment type="similarity">
    <text evidence="1">Belongs to the peptidase M10A family.</text>
</comment>
<comment type="cofactor">
    <cofactor evidence="7">
        <name>Zn(2+)</name>
        <dbReference type="ChEBI" id="CHEBI:29105"/>
    </cofactor>
    <text evidence="7">Binds 2 Zn(2+) ions per subunit.</text>
</comment>